<dbReference type="OrthoDB" id="280522at2"/>
<keyword evidence="1" id="KW-1133">Transmembrane helix</keyword>
<reference evidence="3" key="1">
    <citation type="submission" date="2017-06" db="EMBL/GenBank/DDBJ databases">
        <authorList>
            <person name="Varghese N."/>
            <person name="Submissions S."/>
        </authorList>
    </citation>
    <scope>NUCLEOTIDE SEQUENCE [LARGE SCALE GENOMIC DNA]</scope>
    <source>
        <strain evidence="3">JAD2</strain>
    </source>
</reference>
<sequence>MNWEDFLTFRRMITPYLIQALFWIGVAISILAGCAILFGGITGAGIAGRRDGAGAILGALCLSPLVVLLGILLSRIYAELLIVTFRISETLTDIKELLERQRPTGA</sequence>
<name>A0A212RK81_9CHLR</name>
<evidence type="ECO:0000313" key="2">
    <source>
        <dbReference type="EMBL" id="SNB72760.1"/>
    </source>
</evidence>
<evidence type="ECO:0008006" key="4">
    <source>
        <dbReference type="Google" id="ProtNLM"/>
    </source>
</evidence>
<dbReference type="InParanoid" id="A0A212RK81"/>
<feature type="transmembrane region" description="Helical" evidence="1">
    <location>
        <begin position="53"/>
        <end position="78"/>
    </location>
</feature>
<evidence type="ECO:0000256" key="1">
    <source>
        <dbReference type="SAM" id="Phobius"/>
    </source>
</evidence>
<proteinExistence type="predicted"/>
<keyword evidence="1" id="KW-0812">Transmembrane</keyword>
<dbReference type="RefSeq" id="WP_088572085.1">
    <property type="nucleotide sequence ID" value="NZ_FYEK01000066.1"/>
</dbReference>
<keyword evidence="3" id="KW-1185">Reference proteome</keyword>
<feature type="transmembrane region" description="Helical" evidence="1">
    <location>
        <begin position="21"/>
        <end position="47"/>
    </location>
</feature>
<dbReference type="InterPro" id="IPR025557">
    <property type="entry name" value="DUF4282"/>
</dbReference>
<accession>A0A212RK81</accession>
<gene>
    <name evidence="2" type="ORF">SAMN02746019_00016400</name>
</gene>
<dbReference type="AlphaFoldDB" id="A0A212RK81"/>
<dbReference type="Proteomes" id="UP000197025">
    <property type="component" value="Unassembled WGS sequence"/>
</dbReference>
<dbReference type="EMBL" id="FYEK01000066">
    <property type="protein sequence ID" value="SNB72760.1"/>
    <property type="molecule type" value="Genomic_DNA"/>
</dbReference>
<protein>
    <recommendedName>
        <fullName evidence="4">DUF4282 domain-containing protein</fullName>
    </recommendedName>
</protein>
<keyword evidence="1" id="KW-0472">Membrane</keyword>
<evidence type="ECO:0000313" key="3">
    <source>
        <dbReference type="Proteomes" id="UP000197025"/>
    </source>
</evidence>
<dbReference type="Pfam" id="PF14110">
    <property type="entry name" value="DUF4282"/>
    <property type="match status" value="1"/>
</dbReference>
<organism evidence="2 3">
    <name type="scientific">Thermoflexus hugenholtzii JAD2</name>
    <dbReference type="NCBI Taxonomy" id="877466"/>
    <lineage>
        <taxon>Bacteria</taxon>
        <taxon>Bacillati</taxon>
        <taxon>Chloroflexota</taxon>
        <taxon>Thermoflexia</taxon>
        <taxon>Thermoflexales</taxon>
        <taxon>Thermoflexaceae</taxon>
        <taxon>Thermoflexus</taxon>
    </lineage>
</organism>